<feature type="compositionally biased region" description="Low complexity" evidence="2">
    <location>
        <begin position="222"/>
        <end position="232"/>
    </location>
</feature>
<dbReference type="Proteomes" id="UP000014760">
    <property type="component" value="Unassembled WGS sequence"/>
</dbReference>
<dbReference type="HOGENOM" id="CLU_631022_0_0_1"/>
<dbReference type="EnsemblMetazoa" id="CapteT208637">
    <property type="protein sequence ID" value="CapteP208637"/>
    <property type="gene ID" value="CapteG208637"/>
</dbReference>
<keyword evidence="1" id="KW-0175">Coiled coil</keyword>
<gene>
    <name evidence="3" type="ORF">CAPTEDRAFT_208637</name>
</gene>
<feature type="coiled-coil region" evidence="1">
    <location>
        <begin position="395"/>
        <end position="429"/>
    </location>
</feature>
<sequence>MTEVVASTDATTDMQAEPNEAALFTEQQQTQTPCVPATSVDTMTDESRLNVQICPQETQTVGVASADATTEIQHVEGSTQETQTATEEVTATEQQYTQTQAVVAASVDTMTDEPRSDVENYPQETQTVQAETEQQHTQTQAVFAASVDTMTDDPRSDVENYPQETQTVQAETEQQQTQTQSVAASTVDTMTDDPHSQTHSQHTQTDFMDVRDSPDRGTDFTVSSDAAEGAGESSDEEVAPSLTHDSSPEFEDVDAVPVIREYADDIGEERLRQHSGDGHMHAELQAAADHIQELLCQRNDLKLNHEAEIHELMKKMEGYEVALEALKQQHALELEAAKEDLEHSMQNLERVIQEREDLKVSAAKHVEQLSEQHSAELKGMAYQLDEVEGDHGCELGSYKVQLNELREKVERLSEEKRGLEEEYEAEMHAVIEQHD</sequence>
<feature type="compositionally biased region" description="Polar residues" evidence="2">
    <location>
        <begin position="197"/>
        <end position="206"/>
    </location>
</feature>
<proteinExistence type="predicted"/>
<reference evidence="3 5" key="2">
    <citation type="journal article" date="2013" name="Nature">
        <title>Insights into bilaterian evolution from three spiralian genomes.</title>
        <authorList>
            <person name="Simakov O."/>
            <person name="Marletaz F."/>
            <person name="Cho S.J."/>
            <person name="Edsinger-Gonzales E."/>
            <person name="Havlak P."/>
            <person name="Hellsten U."/>
            <person name="Kuo D.H."/>
            <person name="Larsson T."/>
            <person name="Lv J."/>
            <person name="Arendt D."/>
            <person name="Savage R."/>
            <person name="Osoegawa K."/>
            <person name="de Jong P."/>
            <person name="Grimwood J."/>
            <person name="Chapman J.A."/>
            <person name="Shapiro H."/>
            <person name="Aerts A."/>
            <person name="Otillar R.P."/>
            <person name="Terry A.Y."/>
            <person name="Boore J.L."/>
            <person name="Grigoriev I.V."/>
            <person name="Lindberg D.R."/>
            <person name="Seaver E.C."/>
            <person name="Weisblat D.A."/>
            <person name="Putnam N.H."/>
            <person name="Rokhsar D.S."/>
        </authorList>
    </citation>
    <scope>NUCLEOTIDE SEQUENCE</scope>
    <source>
        <strain evidence="3 5">I ESC-2004</strain>
    </source>
</reference>
<protein>
    <submittedName>
        <fullName evidence="3 4">Uncharacterized protein</fullName>
    </submittedName>
</protein>
<keyword evidence="5" id="KW-1185">Reference proteome</keyword>
<evidence type="ECO:0000256" key="1">
    <source>
        <dbReference type="SAM" id="Coils"/>
    </source>
</evidence>
<feature type="non-terminal residue" evidence="3">
    <location>
        <position position="435"/>
    </location>
</feature>
<accession>R7UJG5</accession>
<reference evidence="5" key="1">
    <citation type="submission" date="2012-12" db="EMBL/GenBank/DDBJ databases">
        <authorList>
            <person name="Hellsten U."/>
            <person name="Grimwood J."/>
            <person name="Chapman J.A."/>
            <person name="Shapiro H."/>
            <person name="Aerts A."/>
            <person name="Otillar R.P."/>
            <person name="Terry A.Y."/>
            <person name="Boore J.L."/>
            <person name="Simakov O."/>
            <person name="Marletaz F."/>
            <person name="Cho S.-J."/>
            <person name="Edsinger-Gonzales E."/>
            <person name="Havlak P."/>
            <person name="Kuo D.-H."/>
            <person name="Larsson T."/>
            <person name="Lv J."/>
            <person name="Arendt D."/>
            <person name="Savage R."/>
            <person name="Osoegawa K."/>
            <person name="de Jong P."/>
            <person name="Lindberg D.R."/>
            <person name="Seaver E.C."/>
            <person name="Weisblat D.A."/>
            <person name="Putnam N.H."/>
            <person name="Grigoriev I.V."/>
            <person name="Rokhsar D.S."/>
        </authorList>
    </citation>
    <scope>NUCLEOTIDE SEQUENCE</scope>
    <source>
        <strain evidence="5">I ESC-2004</strain>
    </source>
</reference>
<dbReference type="EMBL" id="KB300505">
    <property type="protein sequence ID" value="ELU06699.1"/>
    <property type="molecule type" value="Genomic_DNA"/>
</dbReference>
<evidence type="ECO:0000313" key="4">
    <source>
        <dbReference type="EnsemblMetazoa" id="CapteP208637"/>
    </source>
</evidence>
<feature type="compositionally biased region" description="Low complexity" evidence="2">
    <location>
        <begin position="163"/>
        <end position="187"/>
    </location>
</feature>
<name>R7UJG5_CAPTE</name>
<feature type="region of interest" description="Disordered" evidence="2">
    <location>
        <begin position="75"/>
        <end position="249"/>
    </location>
</feature>
<feature type="compositionally biased region" description="Basic and acidic residues" evidence="2">
    <location>
        <begin position="208"/>
        <end position="218"/>
    </location>
</feature>
<feature type="compositionally biased region" description="Low complexity" evidence="2">
    <location>
        <begin position="79"/>
        <end position="105"/>
    </location>
</feature>
<feature type="compositionally biased region" description="Low complexity" evidence="2">
    <location>
        <begin position="123"/>
        <end position="142"/>
    </location>
</feature>
<evidence type="ECO:0000256" key="2">
    <source>
        <dbReference type="SAM" id="MobiDB-lite"/>
    </source>
</evidence>
<organism evidence="3">
    <name type="scientific">Capitella teleta</name>
    <name type="common">Polychaete worm</name>
    <dbReference type="NCBI Taxonomy" id="283909"/>
    <lineage>
        <taxon>Eukaryota</taxon>
        <taxon>Metazoa</taxon>
        <taxon>Spiralia</taxon>
        <taxon>Lophotrochozoa</taxon>
        <taxon>Annelida</taxon>
        <taxon>Polychaeta</taxon>
        <taxon>Sedentaria</taxon>
        <taxon>Scolecida</taxon>
        <taxon>Capitellidae</taxon>
        <taxon>Capitella</taxon>
    </lineage>
</organism>
<dbReference type="AlphaFoldDB" id="R7UJG5"/>
<reference evidence="4" key="3">
    <citation type="submission" date="2015-06" db="UniProtKB">
        <authorList>
            <consortium name="EnsemblMetazoa"/>
        </authorList>
    </citation>
    <scope>IDENTIFICATION</scope>
</reference>
<evidence type="ECO:0000313" key="5">
    <source>
        <dbReference type="Proteomes" id="UP000014760"/>
    </source>
</evidence>
<evidence type="ECO:0000313" key="3">
    <source>
        <dbReference type="EMBL" id="ELU06699.1"/>
    </source>
</evidence>
<feature type="coiled-coil region" evidence="1">
    <location>
        <begin position="284"/>
        <end position="361"/>
    </location>
</feature>
<dbReference type="EMBL" id="AMQN01043454">
    <property type="status" value="NOT_ANNOTATED_CDS"/>
    <property type="molecule type" value="Genomic_DNA"/>
</dbReference>